<keyword evidence="2" id="KW-1185">Reference proteome</keyword>
<name>A0A2Z7D5Y1_9LAMI</name>
<proteinExistence type="predicted"/>
<protein>
    <submittedName>
        <fullName evidence="1">Uncharacterized protein</fullName>
    </submittedName>
</protein>
<dbReference type="EMBL" id="KQ989983">
    <property type="protein sequence ID" value="KZV53929.1"/>
    <property type="molecule type" value="Genomic_DNA"/>
</dbReference>
<dbReference type="AlphaFoldDB" id="A0A2Z7D5Y1"/>
<gene>
    <name evidence="1" type="ORF">F511_04520</name>
</gene>
<sequence length="135" mass="14643">MSLKKLSGFVLAIRTVLESWIFAESVQQLARVIAECWRSAVVTSAVVIVLAVVATSVIASVQYSDESESGSAGLLLLRRFVWILFSNICLKLFFEENPIVLISSGLLVQSDEGVSNLVVDRIDVTTAINREAPGS</sequence>
<evidence type="ECO:0000313" key="1">
    <source>
        <dbReference type="EMBL" id="KZV53929.1"/>
    </source>
</evidence>
<organism evidence="1 2">
    <name type="scientific">Dorcoceras hygrometricum</name>
    <dbReference type="NCBI Taxonomy" id="472368"/>
    <lineage>
        <taxon>Eukaryota</taxon>
        <taxon>Viridiplantae</taxon>
        <taxon>Streptophyta</taxon>
        <taxon>Embryophyta</taxon>
        <taxon>Tracheophyta</taxon>
        <taxon>Spermatophyta</taxon>
        <taxon>Magnoliopsida</taxon>
        <taxon>eudicotyledons</taxon>
        <taxon>Gunneridae</taxon>
        <taxon>Pentapetalae</taxon>
        <taxon>asterids</taxon>
        <taxon>lamiids</taxon>
        <taxon>Lamiales</taxon>
        <taxon>Gesneriaceae</taxon>
        <taxon>Didymocarpoideae</taxon>
        <taxon>Trichosporeae</taxon>
        <taxon>Loxocarpinae</taxon>
        <taxon>Dorcoceras</taxon>
    </lineage>
</organism>
<reference evidence="1 2" key="1">
    <citation type="journal article" date="2015" name="Proc. Natl. Acad. Sci. U.S.A.">
        <title>The resurrection genome of Boea hygrometrica: A blueprint for survival of dehydration.</title>
        <authorList>
            <person name="Xiao L."/>
            <person name="Yang G."/>
            <person name="Zhang L."/>
            <person name="Yang X."/>
            <person name="Zhao S."/>
            <person name="Ji Z."/>
            <person name="Zhou Q."/>
            <person name="Hu M."/>
            <person name="Wang Y."/>
            <person name="Chen M."/>
            <person name="Xu Y."/>
            <person name="Jin H."/>
            <person name="Xiao X."/>
            <person name="Hu G."/>
            <person name="Bao F."/>
            <person name="Hu Y."/>
            <person name="Wan P."/>
            <person name="Li L."/>
            <person name="Deng X."/>
            <person name="Kuang T."/>
            <person name="Xiang C."/>
            <person name="Zhu J.K."/>
            <person name="Oliver M.J."/>
            <person name="He Y."/>
        </authorList>
    </citation>
    <scope>NUCLEOTIDE SEQUENCE [LARGE SCALE GENOMIC DNA]</scope>
    <source>
        <strain evidence="2">cv. XS01</strain>
    </source>
</reference>
<evidence type="ECO:0000313" key="2">
    <source>
        <dbReference type="Proteomes" id="UP000250235"/>
    </source>
</evidence>
<accession>A0A2Z7D5Y1</accession>
<dbReference type="Proteomes" id="UP000250235">
    <property type="component" value="Unassembled WGS sequence"/>
</dbReference>